<dbReference type="STRING" id="933852.A0A0C3BA02"/>
<evidence type="ECO:0000313" key="2">
    <source>
        <dbReference type="EMBL" id="KIM33635.1"/>
    </source>
</evidence>
<feature type="region of interest" description="Disordered" evidence="1">
    <location>
        <begin position="231"/>
        <end position="293"/>
    </location>
</feature>
<reference evidence="3" key="2">
    <citation type="submission" date="2015-01" db="EMBL/GenBank/DDBJ databases">
        <title>Evolutionary Origins and Diversification of the Mycorrhizal Mutualists.</title>
        <authorList>
            <consortium name="DOE Joint Genome Institute"/>
            <consortium name="Mycorrhizal Genomics Consortium"/>
            <person name="Kohler A."/>
            <person name="Kuo A."/>
            <person name="Nagy L.G."/>
            <person name="Floudas D."/>
            <person name="Copeland A."/>
            <person name="Barry K.W."/>
            <person name="Cichocki N."/>
            <person name="Veneault-Fourrey C."/>
            <person name="LaButti K."/>
            <person name="Lindquist E.A."/>
            <person name="Lipzen A."/>
            <person name="Lundell T."/>
            <person name="Morin E."/>
            <person name="Murat C."/>
            <person name="Riley R."/>
            <person name="Ohm R."/>
            <person name="Sun H."/>
            <person name="Tunlid A."/>
            <person name="Henrissat B."/>
            <person name="Grigoriev I.V."/>
            <person name="Hibbett D.S."/>
            <person name="Martin F."/>
        </authorList>
    </citation>
    <scope>NUCLEOTIDE SEQUENCE [LARGE SCALE GENOMIC DNA]</scope>
    <source>
        <strain evidence="3">MAFF 305830</strain>
    </source>
</reference>
<dbReference type="EMBL" id="KN824278">
    <property type="protein sequence ID" value="KIM33635.1"/>
    <property type="molecule type" value="Genomic_DNA"/>
</dbReference>
<dbReference type="CDD" id="cd20557">
    <property type="entry name" value="CYCLIN_ScPCL1-like"/>
    <property type="match status" value="1"/>
</dbReference>
<dbReference type="GO" id="GO:0016538">
    <property type="term" value="F:cyclin-dependent protein serine/threonine kinase regulator activity"/>
    <property type="evidence" value="ECO:0007669"/>
    <property type="project" value="TreeGrafter"/>
</dbReference>
<keyword evidence="3" id="KW-1185">Reference proteome</keyword>
<dbReference type="PANTHER" id="PTHR15615:SF10">
    <property type="entry name" value="PHO85 CYCLIN-2-RELATED"/>
    <property type="match status" value="1"/>
</dbReference>
<organism evidence="2 3">
    <name type="scientific">Serendipita vermifera MAFF 305830</name>
    <dbReference type="NCBI Taxonomy" id="933852"/>
    <lineage>
        <taxon>Eukaryota</taxon>
        <taxon>Fungi</taxon>
        <taxon>Dikarya</taxon>
        <taxon>Basidiomycota</taxon>
        <taxon>Agaricomycotina</taxon>
        <taxon>Agaricomycetes</taxon>
        <taxon>Sebacinales</taxon>
        <taxon>Serendipitaceae</taxon>
        <taxon>Serendipita</taxon>
    </lineage>
</organism>
<feature type="compositionally biased region" description="Low complexity" evidence="1">
    <location>
        <begin position="266"/>
        <end position="278"/>
    </location>
</feature>
<evidence type="ECO:0000256" key="1">
    <source>
        <dbReference type="SAM" id="MobiDB-lite"/>
    </source>
</evidence>
<evidence type="ECO:0000313" key="3">
    <source>
        <dbReference type="Proteomes" id="UP000054097"/>
    </source>
</evidence>
<dbReference type="Proteomes" id="UP000054097">
    <property type="component" value="Unassembled WGS sequence"/>
</dbReference>
<name>A0A0C3BA02_SERVB</name>
<proteinExistence type="predicted"/>
<dbReference type="GO" id="GO:0000307">
    <property type="term" value="C:cyclin-dependent protein kinase holoenzyme complex"/>
    <property type="evidence" value="ECO:0007669"/>
    <property type="project" value="TreeGrafter"/>
</dbReference>
<dbReference type="PANTHER" id="PTHR15615">
    <property type="match status" value="1"/>
</dbReference>
<dbReference type="HOGENOM" id="CLU_819306_0_0_1"/>
<dbReference type="OrthoDB" id="10250320at2759"/>
<dbReference type="Gene3D" id="1.10.472.10">
    <property type="entry name" value="Cyclin-like"/>
    <property type="match status" value="1"/>
</dbReference>
<sequence length="339" mass="36773">MLERLKEALPHLPDDHLSTLGISRDPRSESGFVALPCSHHRIALAILMTTHKYLTDIPLRNRQWHAITGGIFDKEDILAMEVQFLLRMVGFDLFISEQDIIDRFYMLIYPAGDRRSRFHPDNLRRIQDYIQRTATVAPLTPISPQKCNAHDGSVEAVPAAASTAVAEPVDTSFVLQPVPGNKKRGPRVVEDSLTSHIPASQSSWNLTLPLSDSTSSDCLLKVVSSYAMDDHSNFSSSNTGTSMTNTSTSASATSSVHTPADRPAVTHSTSSSQSSTKASSRHRRSTLSVLDGSPHSSVMAKVLGVGRALSPSRVGHVIKGGNRKVSTATTIVPNKVGHH</sequence>
<accession>A0A0C3BA02</accession>
<reference evidence="2 3" key="1">
    <citation type="submission" date="2014-04" db="EMBL/GenBank/DDBJ databases">
        <authorList>
            <consortium name="DOE Joint Genome Institute"/>
            <person name="Kuo A."/>
            <person name="Zuccaro A."/>
            <person name="Kohler A."/>
            <person name="Nagy L.G."/>
            <person name="Floudas D."/>
            <person name="Copeland A."/>
            <person name="Barry K.W."/>
            <person name="Cichocki N."/>
            <person name="Veneault-Fourrey C."/>
            <person name="LaButti K."/>
            <person name="Lindquist E.A."/>
            <person name="Lipzen A."/>
            <person name="Lundell T."/>
            <person name="Morin E."/>
            <person name="Murat C."/>
            <person name="Sun H."/>
            <person name="Tunlid A."/>
            <person name="Henrissat B."/>
            <person name="Grigoriev I.V."/>
            <person name="Hibbett D.S."/>
            <person name="Martin F."/>
            <person name="Nordberg H.P."/>
            <person name="Cantor M.N."/>
            <person name="Hua S.X."/>
        </authorList>
    </citation>
    <scope>NUCLEOTIDE SEQUENCE [LARGE SCALE GENOMIC DNA]</scope>
    <source>
        <strain evidence="2 3">MAFF 305830</strain>
    </source>
</reference>
<dbReference type="GO" id="GO:0019901">
    <property type="term" value="F:protein kinase binding"/>
    <property type="evidence" value="ECO:0007669"/>
    <property type="project" value="InterPro"/>
</dbReference>
<dbReference type="GO" id="GO:0005634">
    <property type="term" value="C:nucleus"/>
    <property type="evidence" value="ECO:0007669"/>
    <property type="project" value="TreeGrafter"/>
</dbReference>
<dbReference type="InterPro" id="IPR013922">
    <property type="entry name" value="Cyclin_PHO80-like"/>
</dbReference>
<protein>
    <recommendedName>
        <fullName evidence="4">Cyclin N-terminal domain-containing protein</fullName>
    </recommendedName>
</protein>
<gene>
    <name evidence="2" type="ORF">M408DRAFT_326302</name>
</gene>
<feature type="compositionally biased region" description="Low complexity" evidence="1">
    <location>
        <begin position="233"/>
        <end position="255"/>
    </location>
</feature>
<evidence type="ECO:0008006" key="4">
    <source>
        <dbReference type="Google" id="ProtNLM"/>
    </source>
</evidence>
<dbReference type="AlphaFoldDB" id="A0A0C3BA02"/>